<reference evidence="1 2" key="1">
    <citation type="submission" date="2024-07" db="EMBL/GenBank/DDBJ databases">
        <authorList>
            <person name="Thanompreechachai J."/>
            <person name="Duangmal K."/>
        </authorList>
    </citation>
    <scope>NUCLEOTIDE SEQUENCE [LARGE SCALE GENOMIC DNA]</scope>
    <source>
        <strain evidence="1 2">KCTC 19886</strain>
    </source>
</reference>
<accession>A0ABV3P1S2</accession>
<keyword evidence="2" id="KW-1185">Reference proteome</keyword>
<protein>
    <submittedName>
        <fullName evidence="1">Uncharacterized protein</fullName>
    </submittedName>
</protein>
<name>A0ABV3P1S2_9ACTN</name>
<evidence type="ECO:0000313" key="2">
    <source>
        <dbReference type="Proteomes" id="UP001555826"/>
    </source>
</evidence>
<proteinExistence type="predicted"/>
<dbReference type="RefSeq" id="WP_367636172.1">
    <property type="nucleotide sequence ID" value="NZ_JBFNQN010000002.1"/>
</dbReference>
<evidence type="ECO:0000313" key="1">
    <source>
        <dbReference type="EMBL" id="MEW9263565.1"/>
    </source>
</evidence>
<sequence>MSWKPPERKRPPRDERVEACRDRGALLRRADGRLAVLYCRVDTEWTCTGGHLWWRSWSAARYRLGGLWFEGGDVVSDFVSTGQDLLTILDDFDRGVFVFVGEQWHVQWMSEDGSRSFRREHDIEEYRP</sequence>
<organism evidence="1 2">
    <name type="scientific">Kineococcus endophyticus</name>
    <dbReference type="NCBI Taxonomy" id="1181883"/>
    <lineage>
        <taxon>Bacteria</taxon>
        <taxon>Bacillati</taxon>
        <taxon>Actinomycetota</taxon>
        <taxon>Actinomycetes</taxon>
        <taxon>Kineosporiales</taxon>
        <taxon>Kineosporiaceae</taxon>
        <taxon>Kineococcus</taxon>
    </lineage>
</organism>
<gene>
    <name evidence="1" type="ORF">AB1207_02275</name>
</gene>
<dbReference type="EMBL" id="JBFNQN010000002">
    <property type="protein sequence ID" value="MEW9263565.1"/>
    <property type="molecule type" value="Genomic_DNA"/>
</dbReference>
<dbReference type="Proteomes" id="UP001555826">
    <property type="component" value="Unassembled WGS sequence"/>
</dbReference>
<comment type="caution">
    <text evidence="1">The sequence shown here is derived from an EMBL/GenBank/DDBJ whole genome shotgun (WGS) entry which is preliminary data.</text>
</comment>